<protein>
    <submittedName>
        <fullName evidence="1">Uncharacterized protein</fullName>
    </submittedName>
</protein>
<comment type="caution">
    <text evidence="1">The sequence shown here is derived from an EMBL/GenBank/DDBJ whole genome shotgun (WGS) entry which is preliminary data.</text>
</comment>
<gene>
    <name evidence="1" type="ORF">CC78DRAFT_582682</name>
</gene>
<keyword evidence="2" id="KW-1185">Reference proteome</keyword>
<sequence>MRCARVIYVPATDDVTAPSFANRESAGPGLWPERRRTMCTGLLALGLILRHPRSACEPPSNKVPTPALLQPVTFRWSICTTRTGHKHIFIGLTVELPKQVRERASPLDSRWRKATFDAFH</sequence>
<evidence type="ECO:0000313" key="1">
    <source>
        <dbReference type="EMBL" id="KAF2262381.1"/>
    </source>
</evidence>
<accession>A0A9P4K5D2</accession>
<dbReference type="AlphaFoldDB" id="A0A9P4K5D2"/>
<evidence type="ECO:0000313" key="2">
    <source>
        <dbReference type="Proteomes" id="UP000800093"/>
    </source>
</evidence>
<name>A0A9P4K5D2_9PLEO</name>
<proteinExistence type="predicted"/>
<dbReference type="EMBL" id="ML986641">
    <property type="protein sequence ID" value="KAF2262381.1"/>
    <property type="molecule type" value="Genomic_DNA"/>
</dbReference>
<dbReference type="Proteomes" id="UP000800093">
    <property type="component" value="Unassembled WGS sequence"/>
</dbReference>
<reference evidence="2" key="1">
    <citation type="journal article" date="2020" name="Stud. Mycol.">
        <title>101 Dothideomycetes genomes: A test case for predicting lifestyles and emergence of pathogens.</title>
        <authorList>
            <person name="Haridas S."/>
            <person name="Albert R."/>
            <person name="Binder M."/>
            <person name="Bloem J."/>
            <person name="LaButti K."/>
            <person name="Salamov A."/>
            <person name="Andreopoulos B."/>
            <person name="Baker S."/>
            <person name="Barry K."/>
            <person name="Bills G."/>
            <person name="Bluhm B."/>
            <person name="Cannon C."/>
            <person name="Castanera R."/>
            <person name="Culley D."/>
            <person name="Daum C."/>
            <person name="Ezra D."/>
            <person name="Gonzalez J."/>
            <person name="Henrissat B."/>
            <person name="Kuo A."/>
            <person name="Liang C."/>
            <person name="Lipzen A."/>
            <person name="Lutzoni F."/>
            <person name="Magnuson J."/>
            <person name="Mondo S."/>
            <person name="Nolan M."/>
            <person name="Ohm R."/>
            <person name="Pangilinan J."/>
            <person name="Park H.-J."/>
            <person name="Ramirez L."/>
            <person name="Alfaro M."/>
            <person name="Sun H."/>
            <person name="Tritt A."/>
            <person name="Yoshinaga Y."/>
            <person name="Zwiers L.-H."/>
            <person name="Turgeon B."/>
            <person name="Goodwin S."/>
            <person name="Spatafora J."/>
            <person name="Crous P."/>
            <person name="Grigoriev I."/>
        </authorList>
    </citation>
    <scope>NUCLEOTIDE SEQUENCE [LARGE SCALE GENOMIC DNA]</scope>
    <source>
        <strain evidence="2">CBS 304.66</strain>
    </source>
</reference>
<organism evidence="1 2">
    <name type="scientific">Lojkania enalia</name>
    <dbReference type="NCBI Taxonomy" id="147567"/>
    <lineage>
        <taxon>Eukaryota</taxon>
        <taxon>Fungi</taxon>
        <taxon>Dikarya</taxon>
        <taxon>Ascomycota</taxon>
        <taxon>Pezizomycotina</taxon>
        <taxon>Dothideomycetes</taxon>
        <taxon>Pleosporomycetidae</taxon>
        <taxon>Pleosporales</taxon>
        <taxon>Pleosporales incertae sedis</taxon>
        <taxon>Lojkania</taxon>
    </lineage>
</organism>